<evidence type="ECO:0000313" key="2">
    <source>
        <dbReference type="Ensembl" id="ENSCINP00000030455.1"/>
    </source>
</evidence>
<accession>H2XLC3</accession>
<dbReference type="AlphaFoldDB" id="H2XLC3"/>
<keyword evidence="1" id="KW-0472">Membrane</keyword>
<organism evidence="2 3">
    <name type="scientific">Ciona intestinalis</name>
    <name type="common">Transparent sea squirt</name>
    <name type="synonym">Ascidia intestinalis</name>
    <dbReference type="NCBI Taxonomy" id="7719"/>
    <lineage>
        <taxon>Eukaryota</taxon>
        <taxon>Metazoa</taxon>
        <taxon>Chordata</taxon>
        <taxon>Tunicata</taxon>
        <taxon>Ascidiacea</taxon>
        <taxon>Phlebobranchia</taxon>
        <taxon>Cionidae</taxon>
        <taxon>Ciona</taxon>
    </lineage>
</organism>
<proteinExistence type="predicted"/>
<dbReference type="EMBL" id="EAAA01001413">
    <property type="status" value="NOT_ANNOTATED_CDS"/>
    <property type="molecule type" value="Genomic_DNA"/>
</dbReference>
<evidence type="ECO:0000313" key="3">
    <source>
        <dbReference type="Proteomes" id="UP000008144"/>
    </source>
</evidence>
<keyword evidence="3" id="KW-1185">Reference proteome</keyword>
<dbReference type="Proteomes" id="UP000008144">
    <property type="component" value="Chromosome 2"/>
</dbReference>
<sequence>MMLTLLVFCDIRLRSRLTRCKPGHACTSVTIWTTLKQNCGKNGNELVHQLLIYSTRIMFFYCLQCLILTNQGIYTRRMRNSTPYKYISQNKYVTTPYNRI</sequence>
<keyword evidence="1" id="KW-1133">Transmembrane helix</keyword>
<dbReference type="InParanoid" id="H2XLC3"/>
<evidence type="ECO:0000256" key="1">
    <source>
        <dbReference type="SAM" id="Phobius"/>
    </source>
</evidence>
<reference evidence="2" key="3">
    <citation type="submission" date="2025-08" db="UniProtKB">
        <authorList>
            <consortium name="Ensembl"/>
        </authorList>
    </citation>
    <scope>IDENTIFICATION</scope>
</reference>
<dbReference type="Ensembl" id="ENSCINT00000033427.1">
    <property type="protein sequence ID" value="ENSCINP00000030455.1"/>
    <property type="gene ID" value="ENSCING00000021065.1"/>
</dbReference>
<dbReference type="HOGENOM" id="CLU_2305046_0_0_1"/>
<reference evidence="2" key="2">
    <citation type="journal article" date="2008" name="Genome Biol.">
        <title>Improved genome assembly and evidence-based global gene model set for the chordate Ciona intestinalis: new insight into intron and operon populations.</title>
        <authorList>
            <person name="Satou Y."/>
            <person name="Mineta K."/>
            <person name="Ogasawara M."/>
            <person name="Sasakura Y."/>
            <person name="Shoguchi E."/>
            <person name="Ueno K."/>
            <person name="Yamada L."/>
            <person name="Matsumoto J."/>
            <person name="Wasserscheid J."/>
            <person name="Dewar K."/>
            <person name="Wiley G.B."/>
            <person name="Macmil S.L."/>
            <person name="Roe B.A."/>
            <person name="Zeller R.W."/>
            <person name="Hastings K.E."/>
            <person name="Lemaire P."/>
            <person name="Lindquist E."/>
            <person name="Endo T."/>
            <person name="Hotta K."/>
            <person name="Inaba K."/>
        </authorList>
    </citation>
    <scope>NUCLEOTIDE SEQUENCE [LARGE SCALE GENOMIC DNA]</scope>
    <source>
        <strain evidence="2">wild type</strain>
    </source>
</reference>
<feature type="transmembrane region" description="Helical" evidence="1">
    <location>
        <begin position="50"/>
        <end position="69"/>
    </location>
</feature>
<name>H2XLC3_CIOIN</name>
<keyword evidence="1" id="KW-0812">Transmembrane</keyword>
<reference evidence="3" key="1">
    <citation type="journal article" date="2002" name="Science">
        <title>The draft genome of Ciona intestinalis: insights into chordate and vertebrate origins.</title>
        <authorList>
            <person name="Dehal P."/>
            <person name="Satou Y."/>
            <person name="Campbell R.K."/>
            <person name="Chapman J."/>
            <person name="Degnan B."/>
            <person name="De Tomaso A."/>
            <person name="Davidson B."/>
            <person name="Di Gregorio A."/>
            <person name="Gelpke M."/>
            <person name="Goodstein D.M."/>
            <person name="Harafuji N."/>
            <person name="Hastings K.E."/>
            <person name="Ho I."/>
            <person name="Hotta K."/>
            <person name="Huang W."/>
            <person name="Kawashima T."/>
            <person name="Lemaire P."/>
            <person name="Martinez D."/>
            <person name="Meinertzhagen I.A."/>
            <person name="Necula S."/>
            <person name="Nonaka M."/>
            <person name="Putnam N."/>
            <person name="Rash S."/>
            <person name="Saiga H."/>
            <person name="Satake M."/>
            <person name="Terry A."/>
            <person name="Yamada L."/>
            <person name="Wang H.G."/>
            <person name="Awazu S."/>
            <person name="Azumi K."/>
            <person name="Boore J."/>
            <person name="Branno M."/>
            <person name="Chin-Bow S."/>
            <person name="DeSantis R."/>
            <person name="Doyle S."/>
            <person name="Francino P."/>
            <person name="Keys D.N."/>
            <person name="Haga S."/>
            <person name="Hayashi H."/>
            <person name="Hino K."/>
            <person name="Imai K.S."/>
            <person name="Inaba K."/>
            <person name="Kano S."/>
            <person name="Kobayashi K."/>
            <person name="Kobayashi M."/>
            <person name="Lee B.I."/>
            <person name="Makabe K.W."/>
            <person name="Manohar C."/>
            <person name="Matassi G."/>
            <person name="Medina M."/>
            <person name="Mochizuki Y."/>
            <person name="Mount S."/>
            <person name="Morishita T."/>
            <person name="Miura S."/>
            <person name="Nakayama A."/>
            <person name="Nishizaka S."/>
            <person name="Nomoto H."/>
            <person name="Ohta F."/>
            <person name="Oishi K."/>
            <person name="Rigoutsos I."/>
            <person name="Sano M."/>
            <person name="Sasaki A."/>
            <person name="Sasakura Y."/>
            <person name="Shoguchi E."/>
            <person name="Shin-i T."/>
            <person name="Spagnuolo A."/>
            <person name="Stainier D."/>
            <person name="Suzuki M.M."/>
            <person name="Tassy O."/>
            <person name="Takatori N."/>
            <person name="Tokuoka M."/>
            <person name="Yagi K."/>
            <person name="Yoshizaki F."/>
            <person name="Wada S."/>
            <person name="Zhang C."/>
            <person name="Hyatt P.D."/>
            <person name="Larimer F."/>
            <person name="Detter C."/>
            <person name="Doggett N."/>
            <person name="Glavina T."/>
            <person name="Hawkins T."/>
            <person name="Richardson P."/>
            <person name="Lucas S."/>
            <person name="Kohara Y."/>
            <person name="Levine M."/>
            <person name="Satoh N."/>
            <person name="Rokhsar D.S."/>
        </authorList>
    </citation>
    <scope>NUCLEOTIDE SEQUENCE [LARGE SCALE GENOMIC DNA]</scope>
</reference>
<protein>
    <submittedName>
        <fullName evidence="2">Uncharacterized protein</fullName>
    </submittedName>
</protein>
<reference evidence="2" key="4">
    <citation type="submission" date="2025-09" db="UniProtKB">
        <authorList>
            <consortium name="Ensembl"/>
        </authorList>
    </citation>
    <scope>IDENTIFICATION</scope>
</reference>